<keyword evidence="3" id="KW-1185">Reference proteome</keyword>
<dbReference type="Pfam" id="PF00561">
    <property type="entry name" value="Abhydrolase_1"/>
    <property type="match status" value="1"/>
</dbReference>
<dbReference type="PANTHER" id="PTHR43798:SF33">
    <property type="entry name" value="HYDROLASE, PUTATIVE (AFU_ORTHOLOGUE AFUA_2G14860)-RELATED"/>
    <property type="match status" value="1"/>
</dbReference>
<evidence type="ECO:0000259" key="1">
    <source>
        <dbReference type="Pfam" id="PF00561"/>
    </source>
</evidence>
<dbReference type="Gene3D" id="3.40.50.1820">
    <property type="entry name" value="alpha/beta hydrolase"/>
    <property type="match status" value="1"/>
</dbReference>
<dbReference type="InterPro" id="IPR050266">
    <property type="entry name" value="AB_hydrolase_sf"/>
</dbReference>
<dbReference type="GO" id="GO:0047372">
    <property type="term" value="F:monoacylglycerol lipase activity"/>
    <property type="evidence" value="ECO:0007669"/>
    <property type="project" value="TreeGrafter"/>
</dbReference>
<reference evidence="2" key="1">
    <citation type="submission" date="2022-10" db="EMBL/GenBank/DDBJ databases">
        <title>The WGS of Solirubrobacter ginsenosidimutans DSM 21036.</title>
        <authorList>
            <person name="Jiang Z."/>
        </authorList>
    </citation>
    <scope>NUCLEOTIDE SEQUENCE</scope>
    <source>
        <strain evidence="2">DSM 21036</strain>
    </source>
</reference>
<protein>
    <submittedName>
        <fullName evidence="2">Alpha/beta hydrolase</fullName>
    </submittedName>
</protein>
<sequence>MRPQMEKVSTRKADGLEIRYAEWNAGAEPTLLLLNPWPETIYAWEQLWPRLSAAGHVLAIDLPGFGHSQARADLFSPQAMGRFLVGLIEEWELGAPHVFGPDVGAPTALFAAAESPSSLLSAVIGNGATSYPLEVDGTLKDLIDNPDFESLLALDGAEIVRQSMTMHETYTVSAAALEDYVTGYAGSRFGESARFVRNYPTDLALLEGLLPRIETPVKIIAGDHDPMVPLSNATYLTERLPHCELTVLDLGHFAWEDGAEAWGDAALAWLDGGYTRVGGDA</sequence>
<dbReference type="InterPro" id="IPR029058">
    <property type="entry name" value="AB_hydrolase_fold"/>
</dbReference>
<accession>A0A9X3N046</accession>
<dbReference type="SUPFAM" id="SSF53474">
    <property type="entry name" value="alpha/beta-Hydrolases"/>
    <property type="match status" value="1"/>
</dbReference>
<proteinExistence type="predicted"/>
<comment type="caution">
    <text evidence="2">The sequence shown here is derived from an EMBL/GenBank/DDBJ whole genome shotgun (WGS) entry which is preliminary data.</text>
</comment>
<evidence type="ECO:0000313" key="2">
    <source>
        <dbReference type="EMBL" id="MDA0164377.1"/>
    </source>
</evidence>
<dbReference type="AlphaFoldDB" id="A0A9X3N046"/>
<organism evidence="2 3">
    <name type="scientific">Solirubrobacter ginsenosidimutans</name>
    <dbReference type="NCBI Taxonomy" id="490573"/>
    <lineage>
        <taxon>Bacteria</taxon>
        <taxon>Bacillati</taxon>
        <taxon>Actinomycetota</taxon>
        <taxon>Thermoleophilia</taxon>
        <taxon>Solirubrobacterales</taxon>
        <taxon>Solirubrobacteraceae</taxon>
        <taxon>Solirubrobacter</taxon>
    </lineage>
</organism>
<feature type="domain" description="AB hydrolase-1" evidence="1">
    <location>
        <begin position="29"/>
        <end position="258"/>
    </location>
</feature>
<dbReference type="InterPro" id="IPR000073">
    <property type="entry name" value="AB_hydrolase_1"/>
</dbReference>
<evidence type="ECO:0000313" key="3">
    <source>
        <dbReference type="Proteomes" id="UP001149140"/>
    </source>
</evidence>
<gene>
    <name evidence="2" type="ORF">OM076_29170</name>
</gene>
<dbReference type="PANTHER" id="PTHR43798">
    <property type="entry name" value="MONOACYLGLYCEROL LIPASE"/>
    <property type="match status" value="1"/>
</dbReference>
<dbReference type="Proteomes" id="UP001149140">
    <property type="component" value="Unassembled WGS sequence"/>
</dbReference>
<dbReference type="GO" id="GO:0016020">
    <property type="term" value="C:membrane"/>
    <property type="evidence" value="ECO:0007669"/>
    <property type="project" value="TreeGrafter"/>
</dbReference>
<name>A0A9X3N046_9ACTN</name>
<keyword evidence="2" id="KW-0378">Hydrolase</keyword>
<dbReference type="EMBL" id="JAPDOD010000033">
    <property type="protein sequence ID" value="MDA0164377.1"/>
    <property type="molecule type" value="Genomic_DNA"/>
</dbReference>
<dbReference type="GO" id="GO:0046464">
    <property type="term" value="P:acylglycerol catabolic process"/>
    <property type="evidence" value="ECO:0007669"/>
    <property type="project" value="TreeGrafter"/>
</dbReference>
<dbReference type="RefSeq" id="WP_270043632.1">
    <property type="nucleotide sequence ID" value="NZ_JAPDOD010000033.1"/>
</dbReference>